<dbReference type="OrthoDB" id="66316at2"/>
<dbReference type="Proteomes" id="UP000317421">
    <property type="component" value="Unassembled WGS sequence"/>
</dbReference>
<accession>A0A5C6A7I2</accession>
<name>A0A5C6A7I2_9BACT</name>
<organism evidence="1 2">
    <name type="scientific">Botrimarina colliarenosi</name>
    <dbReference type="NCBI Taxonomy" id="2528001"/>
    <lineage>
        <taxon>Bacteria</taxon>
        <taxon>Pseudomonadati</taxon>
        <taxon>Planctomycetota</taxon>
        <taxon>Planctomycetia</taxon>
        <taxon>Pirellulales</taxon>
        <taxon>Lacipirellulaceae</taxon>
        <taxon>Botrimarina</taxon>
    </lineage>
</organism>
<evidence type="ECO:0000313" key="1">
    <source>
        <dbReference type="EMBL" id="TWT95275.1"/>
    </source>
</evidence>
<evidence type="ECO:0000313" key="2">
    <source>
        <dbReference type="Proteomes" id="UP000317421"/>
    </source>
</evidence>
<dbReference type="EMBL" id="SJPR01000005">
    <property type="protein sequence ID" value="TWT95275.1"/>
    <property type="molecule type" value="Genomic_DNA"/>
</dbReference>
<protein>
    <submittedName>
        <fullName evidence="1">Uncharacterized protein</fullName>
    </submittedName>
</protein>
<proteinExistence type="predicted"/>
<dbReference type="InterPro" id="IPR045534">
    <property type="entry name" value="DUF6428"/>
</dbReference>
<sequence length="155" mass="16549">MKVAEFRAAIAANPDCSLRVELADGAAIADHFHVTEVSAVTKDFVDCGGVRRTEVRCGLQTLVAGDIDHRLTTTKLAKILALVEQLDLPEDAVVEVEHQERSVSIDVVDSVVRRGETVVIRLRPKQTACLAEDACGIGGLPQLTTLGCGDRPGCC</sequence>
<reference evidence="1 2" key="1">
    <citation type="submission" date="2019-02" db="EMBL/GenBank/DDBJ databases">
        <title>Deep-cultivation of Planctomycetes and their phenomic and genomic characterization uncovers novel biology.</title>
        <authorList>
            <person name="Wiegand S."/>
            <person name="Jogler M."/>
            <person name="Boedeker C."/>
            <person name="Pinto D."/>
            <person name="Vollmers J."/>
            <person name="Rivas-Marin E."/>
            <person name="Kohn T."/>
            <person name="Peeters S.H."/>
            <person name="Heuer A."/>
            <person name="Rast P."/>
            <person name="Oberbeckmann S."/>
            <person name="Bunk B."/>
            <person name="Jeske O."/>
            <person name="Meyerdierks A."/>
            <person name="Storesund J.E."/>
            <person name="Kallscheuer N."/>
            <person name="Luecker S."/>
            <person name="Lage O.M."/>
            <person name="Pohl T."/>
            <person name="Merkel B.J."/>
            <person name="Hornburger P."/>
            <person name="Mueller R.-W."/>
            <person name="Bruemmer F."/>
            <person name="Labrenz M."/>
            <person name="Spormann A.M."/>
            <person name="Op Den Camp H."/>
            <person name="Overmann J."/>
            <person name="Amann R."/>
            <person name="Jetten M.S.M."/>
            <person name="Mascher T."/>
            <person name="Medema M.H."/>
            <person name="Devos D.P."/>
            <person name="Kaster A.-K."/>
            <person name="Ovreas L."/>
            <person name="Rohde M."/>
            <person name="Galperin M.Y."/>
            <person name="Jogler C."/>
        </authorList>
    </citation>
    <scope>NUCLEOTIDE SEQUENCE [LARGE SCALE GENOMIC DNA]</scope>
    <source>
        <strain evidence="1 2">Pla108</strain>
    </source>
</reference>
<dbReference type="AlphaFoldDB" id="A0A5C6A7I2"/>
<keyword evidence="2" id="KW-1185">Reference proteome</keyword>
<gene>
    <name evidence="1" type="ORF">Pla108_34190</name>
</gene>
<comment type="caution">
    <text evidence="1">The sequence shown here is derived from an EMBL/GenBank/DDBJ whole genome shotgun (WGS) entry which is preliminary data.</text>
</comment>
<dbReference type="RefSeq" id="WP_146446126.1">
    <property type="nucleotide sequence ID" value="NZ_SJPR01000005.1"/>
</dbReference>
<dbReference type="Pfam" id="PF20001">
    <property type="entry name" value="DUF6428"/>
    <property type="match status" value="1"/>
</dbReference>